<dbReference type="PANTHER" id="PTHR36922">
    <property type="entry name" value="BLL2446 PROTEIN"/>
    <property type="match status" value="1"/>
</dbReference>
<dbReference type="AlphaFoldDB" id="A0A1H2FT31"/>
<dbReference type="STRING" id="364197.SAMN05216296_1794"/>
<gene>
    <name evidence="1" type="ORF">SAMN05216296_1794</name>
</gene>
<accession>A0A1H2FT31</accession>
<dbReference type="Proteomes" id="UP000243232">
    <property type="component" value="Chromosome I"/>
</dbReference>
<dbReference type="SUPFAM" id="SSF109854">
    <property type="entry name" value="DinB/YfiT-like putative metalloenzymes"/>
    <property type="match status" value="1"/>
</dbReference>
<keyword evidence="2" id="KW-1185">Reference proteome</keyword>
<evidence type="ECO:0000313" key="2">
    <source>
        <dbReference type="Proteomes" id="UP000243232"/>
    </source>
</evidence>
<sequence length="169" mass="19048">MSLSMYQASIPQLQRMLGNLANILETAERWAEAKKIDPAVLLNLRLAPDMFPLKRQVQIATDSAKGCAARLAGVEVPSYPDSEETFAELQARLQKTLDFIGSFTPAQIDGSEDRQIVLNFPSMELKFSGRDYLFQFVQPNFYFHVTTAYTILRHNGLEIGKMDYIGRPA</sequence>
<dbReference type="EMBL" id="LT629785">
    <property type="protein sequence ID" value="SDU10513.1"/>
    <property type="molecule type" value="Genomic_DNA"/>
</dbReference>
<dbReference type="Gene3D" id="1.20.120.450">
    <property type="entry name" value="dinb family like domain"/>
    <property type="match status" value="1"/>
</dbReference>
<protein>
    <recommendedName>
        <fullName evidence="3">DUF1993 domain-containing protein</fullName>
    </recommendedName>
</protein>
<dbReference type="RefSeq" id="WP_090194306.1">
    <property type="nucleotide sequence ID" value="NZ_LT629785.1"/>
</dbReference>
<dbReference type="InterPro" id="IPR018531">
    <property type="entry name" value="DUF1993"/>
</dbReference>
<name>A0A1H2FT31_9PSED</name>
<proteinExistence type="predicted"/>
<dbReference type="InterPro" id="IPR034660">
    <property type="entry name" value="DinB/YfiT-like"/>
</dbReference>
<evidence type="ECO:0000313" key="1">
    <source>
        <dbReference type="EMBL" id="SDU10513.1"/>
    </source>
</evidence>
<dbReference type="PANTHER" id="PTHR36922:SF1">
    <property type="entry name" value="DUF1993 DOMAIN-CONTAINING PROTEIN"/>
    <property type="match status" value="1"/>
</dbReference>
<dbReference type="Pfam" id="PF09351">
    <property type="entry name" value="DUF1993"/>
    <property type="match status" value="1"/>
</dbReference>
<dbReference type="OrthoDB" id="338237at2"/>
<reference evidence="2" key="1">
    <citation type="submission" date="2016-10" db="EMBL/GenBank/DDBJ databases">
        <authorList>
            <person name="Varghese N."/>
            <person name="Submissions S."/>
        </authorList>
    </citation>
    <scope>NUCLEOTIDE SEQUENCE [LARGE SCALE GENOMIC DNA]</scope>
    <source>
        <strain evidence="2">DSM 17875</strain>
    </source>
</reference>
<organism evidence="1 2">
    <name type="scientific">Pseudomonas pohangensis</name>
    <dbReference type="NCBI Taxonomy" id="364197"/>
    <lineage>
        <taxon>Bacteria</taxon>
        <taxon>Pseudomonadati</taxon>
        <taxon>Pseudomonadota</taxon>
        <taxon>Gammaproteobacteria</taxon>
        <taxon>Pseudomonadales</taxon>
        <taxon>Pseudomonadaceae</taxon>
        <taxon>Pseudomonas</taxon>
    </lineage>
</organism>
<evidence type="ECO:0008006" key="3">
    <source>
        <dbReference type="Google" id="ProtNLM"/>
    </source>
</evidence>